<dbReference type="Gene3D" id="3.30.360.10">
    <property type="entry name" value="Dihydrodipicolinate Reductase, domain 2"/>
    <property type="match status" value="1"/>
</dbReference>
<comment type="caution">
    <text evidence="4">The sequence shown here is derived from an EMBL/GenBank/DDBJ whole genome shotgun (WGS) entry which is preliminary data.</text>
</comment>
<dbReference type="Gene3D" id="3.40.50.720">
    <property type="entry name" value="NAD(P)-binding Rossmann-like Domain"/>
    <property type="match status" value="1"/>
</dbReference>
<dbReference type="PANTHER" id="PTHR43818:SF11">
    <property type="entry name" value="BCDNA.GH03377"/>
    <property type="match status" value="1"/>
</dbReference>
<name>A0A3E3IBG2_9FIRM</name>
<gene>
    <name evidence="4" type="ORF">DXC51_05020</name>
</gene>
<evidence type="ECO:0000313" key="4">
    <source>
        <dbReference type="EMBL" id="RGE64415.1"/>
    </source>
</evidence>
<organism evidence="4 5">
    <name type="scientific">Eisenbergiella massiliensis</name>
    <dbReference type="NCBI Taxonomy" id="1720294"/>
    <lineage>
        <taxon>Bacteria</taxon>
        <taxon>Bacillati</taxon>
        <taxon>Bacillota</taxon>
        <taxon>Clostridia</taxon>
        <taxon>Lachnospirales</taxon>
        <taxon>Lachnospiraceae</taxon>
        <taxon>Eisenbergiella</taxon>
    </lineage>
</organism>
<dbReference type="EMBL" id="QVLV01000002">
    <property type="protein sequence ID" value="RGE64415.1"/>
    <property type="molecule type" value="Genomic_DNA"/>
</dbReference>
<evidence type="ECO:0000259" key="2">
    <source>
        <dbReference type="Pfam" id="PF01408"/>
    </source>
</evidence>
<dbReference type="GO" id="GO:0000166">
    <property type="term" value="F:nucleotide binding"/>
    <property type="evidence" value="ECO:0007669"/>
    <property type="project" value="InterPro"/>
</dbReference>
<dbReference type="InterPro" id="IPR050463">
    <property type="entry name" value="Gfo/Idh/MocA_oxidrdct_glycsds"/>
</dbReference>
<dbReference type="PANTHER" id="PTHR43818">
    <property type="entry name" value="BCDNA.GH03377"/>
    <property type="match status" value="1"/>
</dbReference>
<dbReference type="AlphaFoldDB" id="A0A3E3IBG2"/>
<dbReference type="GeneID" id="97986262"/>
<feature type="domain" description="GFO/IDH/MocA-like oxidoreductase" evidence="3">
    <location>
        <begin position="132"/>
        <end position="252"/>
    </location>
</feature>
<dbReference type="SUPFAM" id="SSF51735">
    <property type="entry name" value="NAD(P)-binding Rossmann-fold domains"/>
    <property type="match status" value="1"/>
</dbReference>
<dbReference type="InterPro" id="IPR055170">
    <property type="entry name" value="GFO_IDH_MocA-like_dom"/>
</dbReference>
<reference evidence="4" key="1">
    <citation type="submission" date="2018-08" db="EMBL/GenBank/DDBJ databases">
        <title>A genome reference for cultivated species of the human gut microbiota.</title>
        <authorList>
            <person name="Zou Y."/>
            <person name="Xue W."/>
            <person name="Luo G."/>
        </authorList>
    </citation>
    <scope>NUCLEOTIDE SEQUENCE [LARGE SCALE GENOMIC DNA]</scope>
    <source>
        <strain evidence="4">TF05-5AC</strain>
    </source>
</reference>
<dbReference type="InterPro" id="IPR036291">
    <property type="entry name" value="NAD(P)-bd_dom_sf"/>
</dbReference>
<protein>
    <submittedName>
        <fullName evidence="4">Gfo/Idh/MocA family oxidoreductase</fullName>
    </submittedName>
</protein>
<dbReference type="Proteomes" id="UP000260812">
    <property type="component" value="Unassembled WGS sequence"/>
</dbReference>
<proteinExistence type="predicted"/>
<dbReference type="Pfam" id="PF01408">
    <property type="entry name" value="GFO_IDH_MocA"/>
    <property type="match status" value="1"/>
</dbReference>
<keyword evidence="5" id="KW-1185">Reference proteome</keyword>
<dbReference type="RefSeq" id="WP_117543989.1">
    <property type="nucleotide sequence ID" value="NZ_QVLV01000002.1"/>
</dbReference>
<evidence type="ECO:0000256" key="1">
    <source>
        <dbReference type="ARBA" id="ARBA00023002"/>
    </source>
</evidence>
<dbReference type="SUPFAM" id="SSF55347">
    <property type="entry name" value="Glyceraldehyde-3-phosphate dehydrogenase-like, C-terminal domain"/>
    <property type="match status" value="1"/>
</dbReference>
<evidence type="ECO:0000259" key="3">
    <source>
        <dbReference type="Pfam" id="PF22725"/>
    </source>
</evidence>
<keyword evidence="1" id="KW-0560">Oxidoreductase</keyword>
<accession>A0A3E3IBG2</accession>
<evidence type="ECO:0000313" key="5">
    <source>
        <dbReference type="Proteomes" id="UP000260812"/>
    </source>
</evidence>
<dbReference type="GO" id="GO:0016491">
    <property type="term" value="F:oxidoreductase activity"/>
    <property type="evidence" value="ECO:0007669"/>
    <property type="project" value="UniProtKB-KW"/>
</dbReference>
<sequence length="376" mass="41993">MKKLNVVLVGLGFGGAFVPIYKDHPAVGNIGIFDTDTGRMEEFARTHGIQRQYHSFDEILRDKEVDAVHLVTPIPLHAEQTVAVLDSGKHCACTVPMATSLEDLERITAAVRRSGKKYMMMETTLYTRQFFYARQMLENGEFGKIQFLRGSHYQDMANWPSYWMGLPPMWYGTHAIAPMRVMAGSRIQKVHCFGSGTMEEWLVRQYQNPYPVETAIFSFENGLKGEATRTLFETARVYQEGMFIYGSEASFEWGFADDDDPVITTAQRAEDGRRGGTTSVEARVMPNFYEMLPREIQKHTVGGNYDPLNPQDSLISGAAGGHHGSHPHLVNEFLKSILEDRKPAVDEVLGGNITAAGICAHISAMKDGAEVVVPEF</sequence>
<dbReference type="Pfam" id="PF22725">
    <property type="entry name" value="GFO_IDH_MocA_C3"/>
    <property type="match status" value="1"/>
</dbReference>
<feature type="domain" description="Gfo/Idh/MocA-like oxidoreductase N-terminal" evidence="2">
    <location>
        <begin position="4"/>
        <end position="120"/>
    </location>
</feature>
<dbReference type="InterPro" id="IPR000683">
    <property type="entry name" value="Gfo/Idh/MocA-like_OxRdtase_N"/>
</dbReference>